<evidence type="ECO:0000259" key="9">
    <source>
        <dbReference type="SMART" id="SM01217"/>
    </source>
</evidence>
<dbReference type="SMART" id="SM01217">
    <property type="entry name" value="Fn3_like"/>
    <property type="match status" value="1"/>
</dbReference>
<evidence type="ECO:0000256" key="7">
    <source>
        <dbReference type="RuleBase" id="RU361161"/>
    </source>
</evidence>
<dbReference type="EMBL" id="LKTS01000001">
    <property type="protein sequence ID" value="PKD21689.1"/>
    <property type="molecule type" value="Genomic_DNA"/>
</dbReference>
<dbReference type="PROSITE" id="PS00775">
    <property type="entry name" value="GLYCOSYL_HYDROL_F3"/>
    <property type="match status" value="1"/>
</dbReference>
<feature type="domain" description="Fibronectin type III-like" evidence="9">
    <location>
        <begin position="677"/>
        <end position="746"/>
    </location>
</feature>
<evidence type="ECO:0000313" key="11">
    <source>
        <dbReference type="Proteomes" id="UP000232673"/>
    </source>
</evidence>
<dbReference type="GO" id="GO:0009251">
    <property type="term" value="P:glucan catabolic process"/>
    <property type="evidence" value="ECO:0007669"/>
    <property type="project" value="TreeGrafter"/>
</dbReference>
<evidence type="ECO:0000256" key="4">
    <source>
        <dbReference type="ARBA" id="ARBA00022729"/>
    </source>
</evidence>
<dbReference type="FunFam" id="2.60.40.10:FF:000495">
    <property type="entry name" value="Periplasmic beta-glucosidase"/>
    <property type="match status" value="1"/>
</dbReference>
<comment type="similarity">
    <text evidence="2 7">Belongs to the glycosyl hydrolase 3 family.</text>
</comment>
<dbReference type="Gene3D" id="3.40.50.1700">
    <property type="entry name" value="Glycoside hydrolase family 3 C-terminal domain"/>
    <property type="match status" value="1"/>
</dbReference>
<evidence type="ECO:0000256" key="2">
    <source>
        <dbReference type="ARBA" id="ARBA00005336"/>
    </source>
</evidence>
<dbReference type="PANTHER" id="PTHR30620:SF16">
    <property type="entry name" value="LYSOSOMAL BETA GLUCOSIDASE"/>
    <property type="match status" value="1"/>
</dbReference>
<dbReference type="OrthoDB" id="9805821at2"/>
<feature type="signal peptide" evidence="8">
    <location>
        <begin position="1"/>
        <end position="19"/>
    </location>
</feature>
<comment type="catalytic activity">
    <reaction evidence="1">
        <text>Hydrolysis of terminal, non-reducing beta-D-glucosyl residues with release of beta-D-glucose.</text>
        <dbReference type="EC" id="3.2.1.21"/>
    </reaction>
</comment>
<dbReference type="Pfam" id="PF00933">
    <property type="entry name" value="Glyco_hydro_3"/>
    <property type="match status" value="1"/>
</dbReference>
<dbReference type="GO" id="GO:0008422">
    <property type="term" value="F:beta-glucosidase activity"/>
    <property type="evidence" value="ECO:0007669"/>
    <property type="project" value="UniProtKB-EC"/>
</dbReference>
<dbReference type="PRINTS" id="PR00133">
    <property type="entry name" value="GLHYDRLASE3"/>
</dbReference>
<dbReference type="SUPFAM" id="SSF51445">
    <property type="entry name" value="(Trans)glycosidases"/>
    <property type="match status" value="1"/>
</dbReference>
<feature type="chain" id="PRO_5014929507" description="beta-glucosidase" evidence="8">
    <location>
        <begin position="20"/>
        <end position="758"/>
    </location>
</feature>
<reference evidence="10 11" key="1">
    <citation type="submission" date="2015-10" db="EMBL/GenBank/DDBJ databases">
        <title>Draft genome sequence of Salegentibacter salinarum KCTC 12975.</title>
        <authorList>
            <person name="Lin W."/>
            <person name="Zheng Q."/>
        </authorList>
    </citation>
    <scope>NUCLEOTIDE SEQUENCE [LARGE SCALE GENOMIC DNA]</scope>
    <source>
        <strain evidence="10 11">KCTC 12975</strain>
    </source>
</reference>
<dbReference type="NCBIfam" id="NF011678">
    <property type="entry name" value="PRK15098.1"/>
    <property type="match status" value="1"/>
</dbReference>
<dbReference type="PANTHER" id="PTHR30620">
    <property type="entry name" value="PERIPLASMIC BETA-GLUCOSIDASE-RELATED"/>
    <property type="match status" value="1"/>
</dbReference>
<dbReference type="Gene3D" id="2.60.40.10">
    <property type="entry name" value="Immunoglobulins"/>
    <property type="match status" value="1"/>
</dbReference>
<keyword evidence="6 7" id="KW-0326">Glycosidase</keyword>
<proteinExistence type="inferred from homology"/>
<dbReference type="STRING" id="447422.SAMN05660903_00263"/>
<dbReference type="SUPFAM" id="SSF52279">
    <property type="entry name" value="Beta-D-glucan exohydrolase, C-terminal domain"/>
    <property type="match status" value="1"/>
</dbReference>
<name>A0A2N0U3W3_9FLAO</name>
<dbReference type="Gene3D" id="3.20.20.300">
    <property type="entry name" value="Glycoside hydrolase, family 3, N-terminal domain"/>
    <property type="match status" value="1"/>
</dbReference>
<dbReference type="InterPro" id="IPR019800">
    <property type="entry name" value="Glyco_hydro_3_AS"/>
</dbReference>
<dbReference type="RefSeq" id="WP_079711425.1">
    <property type="nucleotide sequence ID" value="NZ_FUZC01000001.1"/>
</dbReference>
<dbReference type="InterPro" id="IPR036881">
    <property type="entry name" value="Glyco_hydro_3_C_sf"/>
</dbReference>
<evidence type="ECO:0000256" key="5">
    <source>
        <dbReference type="ARBA" id="ARBA00022801"/>
    </source>
</evidence>
<dbReference type="InterPro" id="IPR036962">
    <property type="entry name" value="Glyco_hydro_3_N_sf"/>
</dbReference>
<dbReference type="Pfam" id="PF01915">
    <property type="entry name" value="Glyco_hydro_3_C"/>
    <property type="match status" value="1"/>
</dbReference>
<dbReference type="InterPro" id="IPR013783">
    <property type="entry name" value="Ig-like_fold"/>
</dbReference>
<dbReference type="Proteomes" id="UP000232673">
    <property type="component" value="Unassembled WGS sequence"/>
</dbReference>
<gene>
    <name evidence="10" type="ORF">APR41_01500</name>
</gene>
<comment type="caution">
    <text evidence="10">The sequence shown here is derived from an EMBL/GenBank/DDBJ whole genome shotgun (WGS) entry which is preliminary data.</text>
</comment>
<accession>A0A2N0U3W3</accession>
<evidence type="ECO:0000256" key="6">
    <source>
        <dbReference type="ARBA" id="ARBA00023295"/>
    </source>
</evidence>
<dbReference type="FunFam" id="3.20.20.300:FF:000005">
    <property type="entry name" value="Periplasmic beta-glucosidase"/>
    <property type="match status" value="1"/>
</dbReference>
<keyword evidence="4 8" id="KW-0732">Signal</keyword>
<dbReference type="InterPro" id="IPR026891">
    <property type="entry name" value="Fn3-like"/>
</dbReference>
<dbReference type="InterPro" id="IPR017853">
    <property type="entry name" value="GH"/>
</dbReference>
<dbReference type="InterPro" id="IPR002772">
    <property type="entry name" value="Glyco_hydro_3_C"/>
</dbReference>
<evidence type="ECO:0000256" key="8">
    <source>
        <dbReference type="SAM" id="SignalP"/>
    </source>
</evidence>
<protein>
    <recommendedName>
        <fullName evidence="3">beta-glucosidase</fullName>
        <ecNumber evidence="3">3.2.1.21</ecNumber>
    </recommendedName>
</protein>
<organism evidence="10 11">
    <name type="scientific">Salegentibacter salinarum</name>
    <dbReference type="NCBI Taxonomy" id="447422"/>
    <lineage>
        <taxon>Bacteria</taxon>
        <taxon>Pseudomonadati</taxon>
        <taxon>Bacteroidota</taxon>
        <taxon>Flavobacteriia</taxon>
        <taxon>Flavobacteriales</taxon>
        <taxon>Flavobacteriaceae</taxon>
        <taxon>Salegentibacter</taxon>
    </lineage>
</organism>
<dbReference type="Pfam" id="PF14310">
    <property type="entry name" value="Fn3-like"/>
    <property type="match status" value="1"/>
</dbReference>
<dbReference type="InterPro" id="IPR001764">
    <property type="entry name" value="Glyco_hydro_3_N"/>
</dbReference>
<keyword evidence="11" id="KW-1185">Reference proteome</keyword>
<dbReference type="EC" id="3.2.1.21" evidence="3"/>
<keyword evidence="5 7" id="KW-0378">Hydrolase</keyword>
<dbReference type="InterPro" id="IPR051915">
    <property type="entry name" value="Cellulose_Degrad_GH3"/>
</dbReference>
<evidence type="ECO:0000256" key="1">
    <source>
        <dbReference type="ARBA" id="ARBA00000448"/>
    </source>
</evidence>
<evidence type="ECO:0000313" key="10">
    <source>
        <dbReference type="EMBL" id="PKD21689.1"/>
    </source>
</evidence>
<sequence>MKKLNLLGFFLLGCFMVNAQDSTIKSSVRNVETKVDSVLALMTLEEKVGQLVQYNGSWDLTGPASEMNNKQKEDNLKAGKVGAMLNVLSVEATREAQKLVMENSRLKIPLMFGYDVIHGYTTIFPVPLAETASWDLEAMEKTAQIAALESAANGVNWTFSPMIDVSRDARWGRIMEGSGEDPYLTSKVAVAKVKGYQSDDLSNPKSIAASAKHFAGYGFGEAGRDYNTVHIGENELHNTILPPFEAAAEAGVATFMNAFNDLDGIPATGHKTLQRDILKRDWDWNGFVVSDWGSIPEMIAHGVAKDKKEAAKIALNAGSDMDMEGGAYESSLVGLVKEGEVSEDYINDAVKRVLRVKFKLGLFDDPYLYSNAELLEEISFEEHKNVARDVAKKSIVLLKNEKDLLPIKESAQKIAVIGPLADDKDTPIGNWRAQGEANSAVSLLEGLQNNISENVEISYAKGADLGVGERSFLMPLEINETDKSGFEEAINTASEADLVIMALGEDAFQTGEGRSQVNIGLAGVQQELLEEIYKVNQNIVLVLINGRPLEITWASENIPAIVEAWQLGSESGNAIADVLVGDYNPSGKLPVSFPRAVGQEPLYYNQKSTGRPSNPIHVTYSGYTDEKKDALYPFGFGLSYTDFEYEGLQLSSEEMDTDGSIQASITLKNTGDVEGKEIVQLYLRDLVASTTRAVKELKGFETVSLAPGESKTVTFEIDEKMLQFYSANRKWESEEGEFEVLIGGNSRDLQKATFSLKK</sequence>
<evidence type="ECO:0000256" key="3">
    <source>
        <dbReference type="ARBA" id="ARBA00012744"/>
    </source>
</evidence>
<dbReference type="AlphaFoldDB" id="A0A2N0U3W3"/>